<dbReference type="Proteomes" id="UP000683507">
    <property type="component" value="Chromosome"/>
</dbReference>
<name>A0A916NJ05_9FLAO</name>
<dbReference type="AlphaFoldDB" id="A0A916NJ05"/>
<evidence type="ECO:0000313" key="1">
    <source>
        <dbReference type="EMBL" id="CAG5085304.1"/>
    </source>
</evidence>
<accession>A0A916NJ05</accession>
<dbReference type="EMBL" id="OU015584">
    <property type="protein sequence ID" value="CAG5085304.1"/>
    <property type="molecule type" value="Genomic_DNA"/>
</dbReference>
<evidence type="ECO:0008006" key="3">
    <source>
        <dbReference type="Google" id="ProtNLM"/>
    </source>
</evidence>
<gene>
    <name evidence="1" type="ORF">CRYO30217_02718</name>
</gene>
<keyword evidence="2" id="KW-1185">Reference proteome</keyword>
<dbReference type="InterPro" id="IPR011486">
    <property type="entry name" value="BBP2"/>
</dbReference>
<dbReference type="Pfam" id="PF07642">
    <property type="entry name" value="BBP2"/>
    <property type="match status" value="1"/>
</dbReference>
<reference evidence="1" key="1">
    <citation type="submission" date="2021-04" db="EMBL/GenBank/DDBJ databases">
        <authorList>
            <person name="Rodrigo-Torres L."/>
            <person name="Arahal R. D."/>
            <person name="Lucena T."/>
        </authorList>
    </citation>
    <scope>NUCLEOTIDE SEQUENCE</scope>
    <source>
        <strain evidence="1">AS29M-1</strain>
    </source>
</reference>
<dbReference type="KEGG" id="ptan:CRYO30217_02718"/>
<organism evidence="1 2">
    <name type="scientific">Parvicella tangerina</name>
    <dbReference type="NCBI Taxonomy" id="2829795"/>
    <lineage>
        <taxon>Bacteria</taxon>
        <taxon>Pseudomonadati</taxon>
        <taxon>Bacteroidota</taxon>
        <taxon>Flavobacteriia</taxon>
        <taxon>Flavobacteriales</taxon>
        <taxon>Parvicellaceae</taxon>
        <taxon>Parvicella</taxon>
    </lineage>
</organism>
<protein>
    <recommendedName>
        <fullName evidence="3">Porin</fullName>
    </recommendedName>
</protein>
<sequence length="356" mass="40579">MKKLGVIVLAFASWGIFSQEDSTQSTVNLSGYVDAFYAFDFNQPEQSRQSFLFHYNRHNTFNLNLAMMRLDIDHEKYHARVALHAGTYVQDNYAAEPLMYKPINEAYVGFAATKKGNLWIDAGIFSSHLGFESQIGVDNPVLSRSLSAESSPYFLSGAKMTHNLNSKWTYSLILSNGWQRIQRVAGNSMPSGGTQLVYTPSKKVLVNWSTFVTTEDPDTTRRMMYFNDFYVTIDWNAKWHSIIGVDYGVIQEAKGSTQYDNWYNASFITQYQFSTKWSSAIRVEYFNDHKNIIINTGSGNNFEALGVSLNIDRKIHSKVFWRTELRTFVSPKNNFQIENGFATTNTTLLTSLAVKL</sequence>
<proteinExistence type="predicted"/>
<evidence type="ECO:0000313" key="2">
    <source>
        <dbReference type="Proteomes" id="UP000683507"/>
    </source>
</evidence>
<dbReference type="RefSeq" id="WP_258542925.1">
    <property type="nucleotide sequence ID" value="NZ_OU015584.1"/>
</dbReference>